<protein>
    <recommendedName>
        <fullName evidence="2">RRM domain-containing protein</fullName>
    </recommendedName>
</protein>
<dbReference type="SUPFAM" id="SSF54928">
    <property type="entry name" value="RNA-binding domain, RBD"/>
    <property type="match status" value="1"/>
</dbReference>
<dbReference type="Proteomes" id="UP000193920">
    <property type="component" value="Unassembled WGS sequence"/>
</dbReference>
<keyword evidence="4" id="KW-1185">Reference proteome</keyword>
<feature type="compositionally biased region" description="Low complexity" evidence="1">
    <location>
        <begin position="46"/>
        <end position="60"/>
    </location>
</feature>
<name>A0A1Y2AL57_9FUNG</name>
<sequence length="194" mass="22262">MGKLNLSSSIPKPIPPSLVNLPNPNFIYPPYTLIPGKKGMKNYPVNQWDNPNNTMNTNLNSSVRKDDNNNKNLKKKDKMEPLSSSSNNNSYDTSIVINGLSKDITEKAIQMFYKDFQIKNLKINRNSENIIAYIDFENSEMCTEAKKLNIQPLKDNRKKFSLGRIKHTSEDEYNNNNNNNNNNINKNLYSLIIC</sequence>
<organism evidence="3 4">
    <name type="scientific">Neocallimastix californiae</name>
    <dbReference type="NCBI Taxonomy" id="1754190"/>
    <lineage>
        <taxon>Eukaryota</taxon>
        <taxon>Fungi</taxon>
        <taxon>Fungi incertae sedis</taxon>
        <taxon>Chytridiomycota</taxon>
        <taxon>Chytridiomycota incertae sedis</taxon>
        <taxon>Neocallimastigomycetes</taxon>
        <taxon>Neocallimastigales</taxon>
        <taxon>Neocallimastigaceae</taxon>
        <taxon>Neocallimastix</taxon>
    </lineage>
</organism>
<evidence type="ECO:0000313" key="4">
    <source>
        <dbReference type="Proteomes" id="UP000193920"/>
    </source>
</evidence>
<comment type="caution">
    <text evidence="3">The sequence shown here is derived from an EMBL/GenBank/DDBJ whole genome shotgun (WGS) entry which is preliminary data.</text>
</comment>
<evidence type="ECO:0000259" key="2">
    <source>
        <dbReference type="Pfam" id="PF00076"/>
    </source>
</evidence>
<feature type="domain" description="RRM" evidence="2">
    <location>
        <begin position="95"/>
        <end position="156"/>
    </location>
</feature>
<dbReference type="CDD" id="cd00590">
    <property type="entry name" value="RRM_SF"/>
    <property type="match status" value="1"/>
</dbReference>
<dbReference type="InterPro" id="IPR035979">
    <property type="entry name" value="RBD_domain_sf"/>
</dbReference>
<feature type="region of interest" description="Disordered" evidence="1">
    <location>
        <begin position="44"/>
        <end position="88"/>
    </location>
</feature>
<gene>
    <name evidence="3" type="ORF">LY90DRAFT_631125</name>
</gene>
<evidence type="ECO:0000256" key="1">
    <source>
        <dbReference type="SAM" id="MobiDB-lite"/>
    </source>
</evidence>
<dbReference type="InterPro" id="IPR012677">
    <property type="entry name" value="Nucleotide-bd_a/b_plait_sf"/>
</dbReference>
<dbReference type="AlphaFoldDB" id="A0A1Y2AL57"/>
<dbReference type="OrthoDB" id="10563303at2759"/>
<evidence type="ECO:0000313" key="3">
    <source>
        <dbReference type="EMBL" id="ORY23293.1"/>
    </source>
</evidence>
<dbReference type="InterPro" id="IPR000504">
    <property type="entry name" value="RRM_dom"/>
</dbReference>
<dbReference type="Pfam" id="PF00076">
    <property type="entry name" value="RRM_1"/>
    <property type="match status" value="1"/>
</dbReference>
<accession>A0A1Y2AL57</accession>
<reference evidence="3 4" key="1">
    <citation type="submission" date="2016-08" db="EMBL/GenBank/DDBJ databases">
        <title>A Parts List for Fungal Cellulosomes Revealed by Comparative Genomics.</title>
        <authorList>
            <consortium name="DOE Joint Genome Institute"/>
            <person name="Haitjema C.H."/>
            <person name="Gilmore S.P."/>
            <person name="Henske J.K."/>
            <person name="Solomon K.V."/>
            <person name="De Groot R."/>
            <person name="Kuo A."/>
            <person name="Mondo S.J."/>
            <person name="Salamov A.A."/>
            <person name="Labutti K."/>
            <person name="Zhao Z."/>
            <person name="Chiniquy J."/>
            <person name="Barry K."/>
            <person name="Brewer H.M."/>
            <person name="Purvine S.O."/>
            <person name="Wright A.T."/>
            <person name="Boxma B."/>
            <person name="Van Alen T."/>
            <person name="Hackstein J.H."/>
            <person name="Baker S.E."/>
            <person name="Grigoriev I.V."/>
            <person name="O'Malley M.A."/>
        </authorList>
    </citation>
    <scope>NUCLEOTIDE SEQUENCE [LARGE SCALE GENOMIC DNA]</scope>
    <source>
        <strain evidence="3 4">G1</strain>
    </source>
</reference>
<dbReference type="EMBL" id="MCOG01000235">
    <property type="protein sequence ID" value="ORY23293.1"/>
    <property type="molecule type" value="Genomic_DNA"/>
</dbReference>
<dbReference type="Gene3D" id="3.30.70.330">
    <property type="match status" value="1"/>
</dbReference>
<proteinExistence type="predicted"/>
<dbReference type="GO" id="GO:0003723">
    <property type="term" value="F:RNA binding"/>
    <property type="evidence" value="ECO:0007669"/>
    <property type="project" value="InterPro"/>
</dbReference>